<dbReference type="KEGG" id="tnl:113500138"/>
<dbReference type="RefSeq" id="XP_026736626.1">
    <property type="nucleotide sequence ID" value="XM_026880825.1"/>
</dbReference>
<dbReference type="InterPro" id="IPR018170">
    <property type="entry name" value="Aldo/ket_reductase_CS"/>
</dbReference>
<gene>
    <name evidence="9" type="primary">LOC113500138</name>
</gene>
<dbReference type="FunFam" id="3.20.20.100:FF:000006">
    <property type="entry name" value="Aldo-keto reductase family 1 member A1"/>
    <property type="match status" value="1"/>
</dbReference>
<keyword evidence="8" id="KW-1185">Reference proteome</keyword>
<dbReference type="InterPro" id="IPR023210">
    <property type="entry name" value="NADP_OxRdtase_dom"/>
</dbReference>
<feature type="site" description="Lowers pKa of active site Tyr" evidence="6">
    <location>
        <position position="113"/>
    </location>
</feature>
<dbReference type="GO" id="GO:0016491">
    <property type="term" value="F:oxidoreductase activity"/>
    <property type="evidence" value="ECO:0007669"/>
    <property type="project" value="UniProtKB-KW"/>
</dbReference>
<reference evidence="9" key="1">
    <citation type="submission" date="2025-08" db="UniProtKB">
        <authorList>
            <consortium name="RefSeq"/>
        </authorList>
    </citation>
    <scope>IDENTIFICATION</scope>
</reference>
<dbReference type="OrthoDB" id="416253at2759"/>
<protein>
    <submittedName>
        <fullName evidence="9">Aldo-keto reductase AKR2E4-like isoform X1</fullName>
    </submittedName>
</protein>
<dbReference type="Proteomes" id="UP000322000">
    <property type="component" value="Chromosome 13"/>
</dbReference>
<sequence>MFKKFYKNGVRQIFSRILVLCMSSFVDVPKIKMLDGREMPGIGLGTYLGFDQSGVIKSKDKQLRDVVLKAIDIGYRHFDTASIYDTEAEIGEAIRTKISEGVVKREDVFITTKLWNTQHKREEVTTAIKEVLNKTGLDYVDLFLIHWPIGLNADYSYSDVDYMETWRGMEDVQRLGLAKSIGLSNFNREQLQRVLNEGSVKPVALQIEVHPQIIQKDLISFAKSEGIVVLGYSPFGSLVMRYGIRFPGPRMDDPVLVTIAQKYGKTPAQVVLRWVVDRNVVPLPKTVNPKRLVENINIFDFKLTPEEIEKINQFNSNTRYTLPSFWQTHPYYPFEKVPNPISDPFRG</sequence>
<feature type="domain" description="NADP-dependent oxidoreductase" evidence="7">
    <location>
        <begin position="42"/>
        <end position="315"/>
    </location>
</feature>
<dbReference type="Pfam" id="PF00248">
    <property type="entry name" value="Aldo_ket_red"/>
    <property type="match status" value="1"/>
</dbReference>
<keyword evidence="3" id="KW-0560">Oxidoreductase</keyword>
<evidence type="ECO:0000256" key="2">
    <source>
        <dbReference type="ARBA" id="ARBA00022857"/>
    </source>
</evidence>
<name>A0A7E5W8U7_TRINI</name>
<dbReference type="PROSITE" id="PS00798">
    <property type="entry name" value="ALDOKETO_REDUCTASE_1"/>
    <property type="match status" value="1"/>
</dbReference>
<dbReference type="PRINTS" id="PR00069">
    <property type="entry name" value="ALDKETRDTASE"/>
</dbReference>
<organism evidence="8 9">
    <name type="scientific">Trichoplusia ni</name>
    <name type="common">Cabbage looper</name>
    <dbReference type="NCBI Taxonomy" id="7111"/>
    <lineage>
        <taxon>Eukaryota</taxon>
        <taxon>Metazoa</taxon>
        <taxon>Ecdysozoa</taxon>
        <taxon>Arthropoda</taxon>
        <taxon>Hexapoda</taxon>
        <taxon>Insecta</taxon>
        <taxon>Pterygota</taxon>
        <taxon>Neoptera</taxon>
        <taxon>Endopterygota</taxon>
        <taxon>Lepidoptera</taxon>
        <taxon>Glossata</taxon>
        <taxon>Ditrysia</taxon>
        <taxon>Noctuoidea</taxon>
        <taxon>Noctuidae</taxon>
        <taxon>Plusiinae</taxon>
        <taxon>Trichoplusia</taxon>
    </lineage>
</organism>
<dbReference type="InterPro" id="IPR036812">
    <property type="entry name" value="NAD(P)_OxRdtase_dom_sf"/>
</dbReference>
<dbReference type="PROSITE" id="PS00062">
    <property type="entry name" value="ALDOKETO_REDUCTASE_2"/>
    <property type="match status" value="1"/>
</dbReference>
<dbReference type="PIRSF" id="PIRSF000097">
    <property type="entry name" value="AKR"/>
    <property type="match status" value="1"/>
</dbReference>
<feature type="active site" description="Proton donor" evidence="4">
    <location>
        <position position="84"/>
    </location>
</feature>
<dbReference type="AlphaFoldDB" id="A0A7E5W8U7"/>
<evidence type="ECO:0000313" key="8">
    <source>
        <dbReference type="Proteomes" id="UP000322000"/>
    </source>
</evidence>
<evidence type="ECO:0000256" key="4">
    <source>
        <dbReference type="PIRSR" id="PIRSR000097-1"/>
    </source>
</evidence>
<dbReference type="Gene3D" id="3.20.20.100">
    <property type="entry name" value="NADP-dependent oxidoreductase domain"/>
    <property type="match status" value="1"/>
</dbReference>
<evidence type="ECO:0000256" key="1">
    <source>
        <dbReference type="ARBA" id="ARBA00007905"/>
    </source>
</evidence>
<dbReference type="InterPro" id="IPR020471">
    <property type="entry name" value="AKR"/>
</dbReference>
<proteinExistence type="inferred from homology"/>
<dbReference type="PROSITE" id="PS00063">
    <property type="entry name" value="ALDOKETO_REDUCTASE_3"/>
    <property type="match status" value="1"/>
</dbReference>
<dbReference type="SUPFAM" id="SSF51430">
    <property type="entry name" value="NAD(P)-linked oxidoreductase"/>
    <property type="match status" value="1"/>
</dbReference>
<dbReference type="PANTHER" id="PTHR11732">
    <property type="entry name" value="ALDO/KETO REDUCTASE"/>
    <property type="match status" value="1"/>
</dbReference>
<evidence type="ECO:0000256" key="3">
    <source>
        <dbReference type="ARBA" id="ARBA00023002"/>
    </source>
</evidence>
<feature type="binding site" evidence="5">
    <location>
        <position position="146"/>
    </location>
    <ligand>
        <name>substrate</name>
    </ligand>
</feature>
<dbReference type="InParanoid" id="A0A7E5W8U7"/>
<accession>A0A7E5W8U7</accession>
<evidence type="ECO:0000256" key="6">
    <source>
        <dbReference type="PIRSR" id="PIRSR000097-3"/>
    </source>
</evidence>
<evidence type="ECO:0000259" key="7">
    <source>
        <dbReference type="Pfam" id="PF00248"/>
    </source>
</evidence>
<evidence type="ECO:0000256" key="5">
    <source>
        <dbReference type="PIRSR" id="PIRSR000097-2"/>
    </source>
</evidence>
<dbReference type="InterPro" id="IPR044488">
    <property type="entry name" value="AKR2E"/>
</dbReference>
<comment type="similarity">
    <text evidence="1">Belongs to the aldo/keto reductase family.</text>
</comment>
<dbReference type="CDD" id="cd19116">
    <property type="entry name" value="AKR_AKR2E1-5"/>
    <property type="match status" value="1"/>
</dbReference>
<evidence type="ECO:0000313" key="9">
    <source>
        <dbReference type="RefSeq" id="XP_026736626.1"/>
    </source>
</evidence>
<dbReference type="GeneID" id="113500138"/>
<keyword evidence="2" id="KW-0521">NADP</keyword>